<reference evidence="1 2" key="1">
    <citation type="journal article" date="2015" name="Nature">
        <title>rRNA introns, odd ribosomes, and small enigmatic genomes across a large radiation of phyla.</title>
        <authorList>
            <person name="Brown C.T."/>
            <person name="Hug L.A."/>
            <person name="Thomas B.C."/>
            <person name="Sharon I."/>
            <person name="Castelle C.J."/>
            <person name="Singh A."/>
            <person name="Wilkins M.J."/>
            <person name="Williams K.H."/>
            <person name="Banfield J.F."/>
        </authorList>
    </citation>
    <scope>NUCLEOTIDE SEQUENCE [LARGE SCALE GENOMIC DNA]</scope>
</reference>
<proteinExistence type="predicted"/>
<dbReference type="STRING" id="1619122.UX73_C0032G0003"/>
<dbReference type="EMBL" id="LCNH01000032">
    <property type="protein sequence ID" value="KKU49582.1"/>
    <property type="molecule type" value="Genomic_DNA"/>
</dbReference>
<gene>
    <name evidence="1" type="ORF">UX73_C0032G0003</name>
</gene>
<accession>A0A0G1QXF2</accession>
<comment type="caution">
    <text evidence="1">The sequence shown here is derived from an EMBL/GenBank/DDBJ whole genome shotgun (WGS) entry which is preliminary data.</text>
</comment>
<name>A0A0G1QXF2_UNCKA</name>
<protein>
    <recommendedName>
        <fullName evidence="3">Polymerase nucleotidyl transferase domain-containing protein</fullName>
    </recommendedName>
</protein>
<organism evidence="1 2">
    <name type="scientific">candidate division WWE3 bacterium GW2011_GWC1_47_10</name>
    <dbReference type="NCBI Taxonomy" id="1619122"/>
    <lineage>
        <taxon>Bacteria</taxon>
        <taxon>Katanobacteria</taxon>
    </lineage>
</organism>
<sequence length="290" mass="33078">MNLSSAILSTLVYHDIFSYPLDLSETANLLIKKKAGEESIARGLGSLRVIGKVGANNGYFFLKDRQKIVRIRKLRAKYSQQKLERAAFFAGLLKVIPSVKLVAVSGALSMRNSSKGDDIDLVIVTSKNLLWTTRFLANLLLLPFKRDPAGQKISDRACLNMFLDESALSIRDRNVYTAHEICQMKLLWDRGGTYKKFIDANKWVKKYLPNWQPEKVTSSKSQVPSHKSFQFITNNLALITERVLSSLQLSYMKSKITTERIGKTQLFFHPKNTQDWIISEYKKRLKKLGI</sequence>
<evidence type="ECO:0000313" key="1">
    <source>
        <dbReference type="EMBL" id="KKU49582.1"/>
    </source>
</evidence>
<evidence type="ECO:0000313" key="2">
    <source>
        <dbReference type="Proteomes" id="UP000034873"/>
    </source>
</evidence>
<dbReference type="Proteomes" id="UP000034873">
    <property type="component" value="Unassembled WGS sequence"/>
</dbReference>
<dbReference type="AlphaFoldDB" id="A0A0G1QXF2"/>
<evidence type="ECO:0008006" key="3">
    <source>
        <dbReference type="Google" id="ProtNLM"/>
    </source>
</evidence>